<evidence type="ECO:0000256" key="1">
    <source>
        <dbReference type="ARBA" id="ARBA00004141"/>
    </source>
</evidence>
<feature type="transmembrane region" description="Helical" evidence="7">
    <location>
        <begin position="172"/>
        <end position="195"/>
    </location>
</feature>
<dbReference type="CDD" id="cd17323">
    <property type="entry name" value="MFS_Tpo1_MDR_like"/>
    <property type="match status" value="1"/>
</dbReference>
<dbReference type="Pfam" id="PF07690">
    <property type="entry name" value="MFS_1"/>
    <property type="match status" value="1"/>
</dbReference>
<gene>
    <name evidence="9" type="ORF">LCOR_03297.1</name>
</gene>
<feature type="region of interest" description="Disordered" evidence="6">
    <location>
        <begin position="1"/>
        <end position="34"/>
    </location>
</feature>
<feature type="transmembrane region" description="Helical" evidence="7">
    <location>
        <begin position="492"/>
        <end position="514"/>
    </location>
</feature>
<organism evidence="9 10">
    <name type="scientific">Lichtheimia corymbifera JMRC:FSU:9682</name>
    <dbReference type="NCBI Taxonomy" id="1263082"/>
    <lineage>
        <taxon>Eukaryota</taxon>
        <taxon>Fungi</taxon>
        <taxon>Fungi incertae sedis</taxon>
        <taxon>Mucoromycota</taxon>
        <taxon>Mucoromycotina</taxon>
        <taxon>Mucoromycetes</taxon>
        <taxon>Mucorales</taxon>
        <taxon>Lichtheimiaceae</taxon>
        <taxon>Lichtheimia</taxon>
    </lineage>
</organism>
<dbReference type="GO" id="GO:0022857">
    <property type="term" value="F:transmembrane transporter activity"/>
    <property type="evidence" value="ECO:0007669"/>
    <property type="project" value="InterPro"/>
</dbReference>
<dbReference type="PANTHER" id="PTHR23502">
    <property type="entry name" value="MAJOR FACILITATOR SUPERFAMILY"/>
    <property type="match status" value="1"/>
</dbReference>
<reference evidence="9" key="1">
    <citation type="submission" date="2013-08" db="EMBL/GenBank/DDBJ databases">
        <title>Gene expansion shapes genome architecture in the human pathogen Lichtheimia corymbifera: an evolutionary genomics analysis in the ancient terrestrial Mucorales (Mucoromycotina).</title>
        <authorList>
            <person name="Schwartze V.U."/>
            <person name="Winter S."/>
            <person name="Shelest E."/>
            <person name="Marcet-Houben M."/>
            <person name="Horn F."/>
            <person name="Wehner S."/>
            <person name="Hoffmann K."/>
            <person name="Riege K."/>
            <person name="Sammeth M."/>
            <person name="Nowrousian M."/>
            <person name="Valiante V."/>
            <person name="Linde J."/>
            <person name="Jacobsen I.D."/>
            <person name="Marz M."/>
            <person name="Brakhage A.A."/>
            <person name="Gabaldon T."/>
            <person name="Bocker S."/>
            <person name="Voigt K."/>
        </authorList>
    </citation>
    <scope>NUCLEOTIDE SEQUENCE [LARGE SCALE GENOMIC DNA]</scope>
    <source>
        <strain evidence="9">FSU 9682</strain>
    </source>
</reference>
<dbReference type="Proteomes" id="UP000027586">
    <property type="component" value="Unassembled WGS sequence"/>
</dbReference>
<evidence type="ECO:0000256" key="2">
    <source>
        <dbReference type="ARBA" id="ARBA00022448"/>
    </source>
</evidence>
<feature type="transmembrane region" description="Helical" evidence="7">
    <location>
        <begin position="401"/>
        <end position="419"/>
    </location>
</feature>
<keyword evidence="4 7" id="KW-1133">Transmembrane helix</keyword>
<dbReference type="OrthoDB" id="440553at2759"/>
<dbReference type="FunFam" id="1.20.1720.10:FF:000009">
    <property type="entry name" value="MFS multidrug transporter"/>
    <property type="match status" value="1"/>
</dbReference>
<feature type="transmembrane region" description="Helical" evidence="7">
    <location>
        <begin position="365"/>
        <end position="389"/>
    </location>
</feature>
<dbReference type="EMBL" id="CBTN010000010">
    <property type="protein sequence ID" value="CDH51731.1"/>
    <property type="molecule type" value="Genomic_DNA"/>
</dbReference>
<accession>A0A068RRZ4</accession>
<feature type="transmembrane region" description="Helical" evidence="7">
    <location>
        <begin position="560"/>
        <end position="583"/>
    </location>
</feature>
<dbReference type="InterPro" id="IPR011701">
    <property type="entry name" value="MFS"/>
</dbReference>
<evidence type="ECO:0000313" key="9">
    <source>
        <dbReference type="EMBL" id="CDH51731.1"/>
    </source>
</evidence>
<dbReference type="PANTHER" id="PTHR23502:SF51">
    <property type="entry name" value="QUINIDINE RESISTANCE PROTEIN 1-RELATED"/>
    <property type="match status" value="1"/>
</dbReference>
<feature type="transmembrane region" description="Helical" evidence="7">
    <location>
        <begin position="144"/>
        <end position="163"/>
    </location>
</feature>
<dbReference type="STRING" id="1263082.A0A068RRZ4"/>
<evidence type="ECO:0000256" key="6">
    <source>
        <dbReference type="SAM" id="MobiDB-lite"/>
    </source>
</evidence>
<dbReference type="AlphaFoldDB" id="A0A068RRZ4"/>
<proteinExistence type="predicted"/>
<keyword evidence="2" id="KW-0813">Transport</keyword>
<keyword evidence="5 7" id="KW-0472">Membrane</keyword>
<feature type="transmembrane region" description="Helical" evidence="7">
    <location>
        <begin position="451"/>
        <end position="471"/>
    </location>
</feature>
<dbReference type="PROSITE" id="PS50850">
    <property type="entry name" value="MFS"/>
    <property type="match status" value="1"/>
</dbReference>
<evidence type="ECO:0000256" key="7">
    <source>
        <dbReference type="SAM" id="Phobius"/>
    </source>
</evidence>
<feature type="domain" description="Major facilitator superfamily (MFS) profile" evidence="8">
    <location>
        <begin position="106"/>
        <end position="586"/>
    </location>
</feature>
<dbReference type="Gene3D" id="1.20.1720.10">
    <property type="entry name" value="Multidrug resistance protein D"/>
    <property type="match status" value="1"/>
</dbReference>
<evidence type="ECO:0000256" key="4">
    <source>
        <dbReference type="ARBA" id="ARBA00022989"/>
    </source>
</evidence>
<dbReference type="SUPFAM" id="SSF103473">
    <property type="entry name" value="MFS general substrate transporter"/>
    <property type="match status" value="1"/>
</dbReference>
<dbReference type="InterPro" id="IPR020846">
    <property type="entry name" value="MFS_dom"/>
</dbReference>
<sequence length="600" mass="66976">MATNKKHTRSSSAPAAQYDYHEDGEEEKKLQQQRQYHRDDCIVVIRGGSKRTSFRPRPINTKNLTTLNGKSADLPSASAVSNTSSASTVVDDTAYSIFSPTKKRVIVVLASMAAFFSPFSANSYFPALAKIEQDLNITTQQVNLSVTVFMLFQAVSPSFWSVLADTHGRRPIYLATLFVYILASIGTALASSYVALLLFRMLQAFGSSSVIAIGAGTIADIAPPSERGGYLGWYSLGFNIAPLLGPAIGGFLSQYLGWRWIFWTMAIICGIHWIVLGCWLPETLRSLVGNGSGYANPTPMQWWQHHQRTQQSSDGGVTDPATLDDAATVVVPPREEKRRWKTWSMRQVILLPFQPLLYAKEWDVLVLLLLYGVQYGACYAMTTSMPYLFSRVYQLNESLIGASYLANGIGCIVGSVFQGKVLNYNYKRLMQFHYTDENHDFPIEHARLRTLWIHAMLFNVLFVVYGWMLYFKIHISIVLSIQFIRKSFERGLYASMLIVIHHLLLVGFTSQAIFNASQTLLVDLFPDKSASVTATNNMFRCFFGALATVMILPTIQAVGVGWAFTVISAALLLSRVTLVLALSHGPKWRRQRMNAEAIKA</sequence>
<evidence type="ECO:0000256" key="5">
    <source>
        <dbReference type="ARBA" id="ARBA00023136"/>
    </source>
</evidence>
<name>A0A068RRZ4_9FUNG</name>
<evidence type="ECO:0000313" key="10">
    <source>
        <dbReference type="Proteomes" id="UP000027586"/>
    </source>
</evidence>
<feature type="transmembrane region" description="Helical" evidence="7">
    <location>
        <begin position="231"/>
        <end position="254"/>
    </location>
</feature>
<dbReference type="InterPro" id="IPR036259">
    <property type="entry name" value="MFS_trans_sf"/>
</dbReference>
<comment type="caution">
    <text evidence="9">The sequence shown here is derived from an EMBL/GenBank/DDBJ whole genome shotgun (WGS) entry which is preliminary data.</text>
</comment>
<comment type="subcellular location">
    <subcellularLocation>
        <location evidence="1">Membrane</location>
        <topology evidence="1">Multi-pass membrane protein</topology>
    </subcellularLocation>
</comment>
<protein>
    <submittedName>
        <fullName evidence="9">Mfs transporter</fullName>
    </submittedName>
</protein>
<feature type="transmembrane region" description="Helical" evidence="7">
    <location>
        <begin position="260"/>
        <end position="280"/>
    </location>
</feature>
<dbReference type="GO" id="GO:0005886">
    <property type="term" value="C:plasma membrane"/>
    <property type="evidence" value="ECO:0007669"/>
    <property type="project" value="TreeGrafter"/>
</dbReference>
<evidence type="ECO:0000259" key="8">
    <source>
        <dbReference type="PROSITE" id="PS50850"/>
    </source>
</evidence>
<keyword evidence="10" id="KW-1185">Reference proteome</keyword>
<dbReference type="Gene3D" id="1.20.1250.20">
    <property type="entry name" value="MFS general substrate transporter like domains"/>
    <property type="match status" value="1"/>
</dbReference>
<feature type="transmembrane region" description="Helical" evidence="7">
    <location>
        <begin position="105"/>
        <end position="124"/>
    </location>
</feature>
<keyword evidence="3 7" id="KW-0812">Transmembrane</keyword>
<evidence type="ECO:0000256" key="3">
    <source>
        <dbReference type="ARBA" id="ARBA00022692"/>
    </source>
</evidence>
<dbReference type="VEuPathDB" id="FungiDB:LCOR_03297.1"/>